<sequence length="70" mass="8038">MTDTADRDEFPVPPRFGTWPQANRVDYLELSVTRADLLALLRGFLGVDRSGERVSKHELALIIDLLEVWR</sequence>
<gene>
    <name evidence="1" type="ORF">EGH24_13940</name>
</gene>
<name>A0A8J8P9M3_9EURY</name>
<dbReference type="AlphaFoldDB" id="A0A8J8P9M3"/>
<keyword evidence="2" id="KW-1185">Reference proteome</keyword>
<organism evidence="1 2">
    <name type="scientific">Halonotius terrestris</name>
    <dbReference type="NCBI Taxonomy" id="2487750"/>
    <lineage>
        <taxon>Archaea</taxon>
        <taxon>Methanobacteriati</taxon>
        <taxon>Methanobacteriota</taxon>
        <taxon>Stenosarchaea group</taxon>
        <taxon>Halobacteria</taxon>
        <taxon>Halobacteriales</taxon>
        <taxon>Haloferacaceae</taxon>
        <taxon>Halonotius</taxon>
    </lineage>
</organism>
<reference evidence="1" key="1">
    <citation type="submission" date="2019-02" db="EMBL/GenBank/DDBJ databases">
        <title>Halonotius sp. a new haloarchaeum isolated from saline soil.</title>
        <authorList>
            <person name="Duran-Viseras A."/>
            <person name="Sanchez-Porro C."/>
            <person name="Ventosa A."/>
        </authorList>
    </citation>
    <scope>NUCLEOTIDE SEQUENCE</scope>
    <source>
        <strain evidence="1">F15B</strain>
    </source>
</reference>
<comment type="caution">
    <text evidence="1">The sequence shown here is derived from an EMBL/GenBank/DDBJ whole genome shotgun (WGS) entry which is preliminary data.</text>
</comment>
<dbReference type="EMBL" id="RKLU01000011">
    <property type="protein sequence ID" value="TQQ78619.1"/>
    <property type="molecule type" value="Genomic_DNA"/>
</dbReference>
<evidence type="ECO:0000313" key="1">
    <source>
        <dbReference type="EMBL" id="TQQ78619.1"/>
    </source>
</evidence>
<evidence type="ECO:0000313" key="2">
    <source>
        <dbReference type="Proteomes" id="UP000705823"/>
    </source>
</evidence>
<proteinExistence type="predicted"/>
<accession>A0A8J8P9M3</accession>
<dbReference type="Proteomes" id="UP000705823">
    <property type="component" value="Unassembled WGS sequence"/>
</dbReference>
<protein>
    <submittedName>
        <fullName evidence="1">Uncharacterized protein</fullName>
    </submittedName>
</protein>
<dbReference type="RefSeq" id="WP_142980745.1">
    <property type="nucleotide sequence ID" value="NZ_RKLU01000011.1"/>
</dbReference>